<dbReference type="AlphaFoldDB" id="A0AAV3NY64"/>
<keyword evidence="3" id="KW-1185">Reference proteome</keyword>
<accession>A0AAV3NY64</accession>
<feature type="compositionally biased region" description="Basic and acidic residues" evidence="1">
    <location>
        <begin position="143"/>
        <end position="167"/>
    </location>
</feature>
<protein>
    <submittedName>
        <fullName evidence="2">Uncharacterized protein</fullName>
    </submittedName>
</protein>
<evidence type="ECO:0000256" key="1">
    <source>
        <dbReference type="SAM" id="MobiDB-lite"/>
    </source>
</evidence>
<comment type="caution">
    <text evidence="2">The sequence shown here is derived from an EMBL/GenBank/DDBJ whole genome shotgun (WGS) entry which is preliminary data.</text>
</comment>
<evidence type="ECO:0000313" key="3">
    <source>
        <dbReference type="Proteomes" id="UP001454036"/>
    </source>
</evidence>
<sequence>MGPSVPIRWTALNELDSLFVRDSTFIKSQVQVLRNAIPVKTSWKAYCEESAGYLGIRTEGSGSHQGGGGGYEGSSTSEVFVIASMKAKIEALNAINAPSSSPNTGQIEIISLDDELTASTQEAYGALNANYAYTRREVMKDVSAEKTQEKSEAVQVSPKEREEELNSAKEALSAEDLKSKNLQEEKQAMELKHAKRYNTLEAEMLKLKSDHSSLAKDVENSRAANVGATKRAEDAEARALKAEECLKQVVADVERRIATYTEIAEFDLLVGKESVAAIINFVGKFQEECPQLLDFFDCFKTDWTAYFEDMPTPGETAEVFGEAIVERLLSRKVVFPRMPILMMKRHLDLLPCNFRL</sequence>
<name>A0AAV3NY64_LITER</name>
<organism evidence="2 3">
    <name type="scientific">Lithospermum erythrorhizon</name>
    <name type="common">Purple gromwell</name>
    <name type="synonym">Lithospermum officinale var. erythrorhizon</name>
    <dbReference type="NCBI Taxonomy" id="34254"/>
    <lineage>
        <taxon>Eukaryota</taxon>
        <taxon>Viridiplantae</taxon>
        <taxon>Streptophyta</taxon>
        <taxon>Embryophyta</taxon>
        <taxon>Tracheophyta</taxon>
        <taxon>Spermatophyta</taxon>
        <taxon>Magnoliopsida</taxon>
        <taxon>eudicotyledons</taxon>
        <taxon>Gunneridae</taxon>
        <taxon>Pentapetalae</taxon>
        <taxon>asterids</taxon>
        <taxon>lamiids</taxon>
        <taxon>Boraginales</taxon>
        <taxon>Boraginaceae</taxon>
        <taxon>Boraginoideae</taxon>
        <taxon>Lithospermeae</taxon>
        <taxon>Lithospermum</taxon>
    </lineage>
</organism>
<gene>
    <name evidence="2" type="ORF">LIER_04458</name>
</gene>
<proteinExistence type="predicted"/>
<feature type="region of interest" description="Disordered" evidence="1">
    <location>
        <begin position="143"/>
        <end position="171"/>
    </location>
</feature>
<dbReference type="EMBL" id="BAABME010000573">
    <property type="protein sequence ID" value="GAA0143878.1"/>
    <property type="molecule type" value="Genomic_DNA"/>
</dbReference>
<evidence type="ECO:0000313" key="2">
    <source>
        <dbReference type="EMBL" id="GAA0143878.1"/>
    </source>
</evidence>
<reference evidence="2 3" key="1">
    <citation type="submission" date="2024-01" db="EMBL/GenBank/DDBJ databases">
        <title>The complete chloroplast genome sequence of Lithospermum erythrorhizon: insights into the phylogenetic relationship among Boraginaceae species and the maternal lineages of purple gromwells.</title>
        <authorList>
            <person name="Okada T."/>
            <person name="Watanabe K."/>
        </authorList>
    </citation>
    <scope>NUCLEOTIDE SEQUENCE [LARGE SCALE GENOMIC DNA]</scope>
</reference>
<dbReference type="Proteomes" id="UP001454036">
    <property type="component" value="Unassembled WGS sequence"/>
</dbReference>